<dbReference type="InterPro" id="IPR027094">
    <property type="entry name" value="Mitofusin_fam"/>
</dbReference>
<dbReference type="PANTHER" id="PTHR10465:SF0">
    <property type="entry name" value="SARCALUMENIN"/>
    <property type="match status" value="1"/>
</dbReference>
<organism evidence="8 9">
    <name type="scientific">Rubellimicrobium rubrum</name>
    <dbReference type="NCBI Taxonomy" id="2585369"/>
    <lineage>
        <taxon>Bacteria</taxon>
        <taxon>Pseudomonadati</taxon>
        <taxon>Pseudomonadota</taxon>
        <taxon>Alphaproteobacteria</taxon>
        <taxon>Rhodobacterales</taxon>
        <taxon>Roseobacteraceae</taxon>
        <taxon>Rubellimicrobium</taxon>
    </lineage>
</organism>
<keyword evidence="3" id="KW-0378">Hydrolase</keyword>
<dbReference type="PANTHER" id="PTHR10465">
    <property type="entry name" value="TRANSMEMBRANE GTPASE FZO1"/>
    <property type="match status" value="1"/>
</dbReference>
<evidence type="ECO:0000256" key="1">
    <source>
        <dbReference type="ARBA" id="ARBA00004370"/>
    </source>
</evidence>
<evidence type="ECO:0000256" key="5">
    <source>
        <dbReference type="ARBA" id="ARBA00023136"/>
    </source>
</evidence>
<sequence>MNRAGRRADDRQRGRVRTVPRWPDCGRASKAPIPSGRASVPSDPLCRTRFTKGLDAMNDFASTTGFQDGEPADAAWADGTAQALLSLGTEKLSSLRQEKASLASVIEGLLSAADDRSRDKLRALEGELKAHSATITVVGQVKAGKTSVINVLTGLPGFLPSDVNPWTSVVTTVHVNKPAPRGNIKASFQFFERDEWERLMRGGGRLGEMAKRAGASDEMLRIEQQLMDVRRKSQDRLGRNFELLLGQTHNYDRADTALIERYVCMGDPDAIDAEFSRQGRFADLTRAADIYVALPQYPFPFSLQDTPGVNDPFLMREQITLRCVRNSELCIMVLSAAQALNTVDLALIRLLSTLDRRQLIIFVNRIDELENPAQQVEEIRTSLDATLRKHGIGSVTDIVFGSAKWAEAALTGRPGDLPEAGQQALLDWAKVADVPRDNPDPSMSIWHLSGIPALIRAIGDRVAEGSPHRLMQKVRRDLKNVVAQSYAGLLGEGGPTTGVEGVHLTEAQMQARIRALVQDLQAELRRDTTEILQELRTRLGAASEQFVETTVAAMIRHIEVYGIEGQWECDPMRLRVQLRAAYMGFARSIRASSQRILARAAREMGDLYHELLGEPGRTLKLEAPMVPQIPAPVAIGKTIIVDLQGGWWKRWIKMRRGAKAFAGEYRTLIANEAHSIVSEIEEQQVSAVDAALRRTLQEFLDEHSETLTGIAKAGRVTQAGLRSAIGADRHSALRKQLDVATAALDAGIDQPLTA</sequence>
<evidence type="ECO:0000256" key="2">
    <source>
        <dbReference type="ARBA" id="ARBA00022741"/>
    </source>
</evidence>
<dbReference type="CDD" id="cd00882">
    <property type="entry name" value="Ras_like_GTPase"/>
    <property type="match status" value="1"/>
</dbReference>
<evidence type="ECO:0000259" key="7">
    <source>
        <dbReference type="Pfam" id="PF00350"/>
    </source>
</evidence>
<feature type="region of interest" description="Disordered" evidence="6">
    <location>
        <begin position="1"/>
        <end position="44"/>
    </location>
</feature>
<evidence type="ECO:0000313" key="9">
    <source>
        <dbReference type="Proteomes" id="UP000305887"/>
    </source>
</evidence>
<evidence type="ECO:0000256" key="3">
    <source>
        <dbReference type="ARBA" id="ARBA00022801"/>
    </source>
</evidence>
<evidence type="ECO:0000313" key="8">
    <source>
        <dbReference type="EMBL" id="TNC48981.1"/>
    </source>
</evidence>
<dbReference type="SUPFAM" id="SSF52540">
    <property type="entry name" value="P-loop containing nucleoside triphosphate hydrolases"/>
    <property type="match status" value="1"/>
</dbReference>
<dbReference type="InterPro" id="IPR045063">
    <property type="entry name" value="Dynamin_N"/>
</dbReference>
<protein>
    <recommendedName>
        <fullName evidence="7">Dynamin N-terminal domain-containing protein</fullName>
    </recommendedName>
</protein>
<dbReference type="InterPro" id="IPR027417">
    <property type="entry name" value="P-loop_NTPase"/>
</dbReference>
<dbReference type="GO" id="GO:0016020">
    <property type="term" value="C:membrane"/>
    <property type="evidence" value="ECO:0007669"/>
    <property type="project" value="UniProtKB-SubCell"/>
</dbReference>
<keyword evidence="9" id="KW-1185">Reference proteome</keyword>
<keyword evidence="4" id="KW-0342">GTP-binding</keyword>
<dbReference type="GO" id="GO:0005525">
    <property type="term" value="F:GTP binding"/>
    <property type="evidence" value="ECO:0007669"/>
    <property type="project" value="UniProtKB-KW"/>
</dbReference>
<keyword evidence="5" id="KW-0472">Membrane</keyword>
<proteinExistence type="predicted"/>
<evidence type="ECO:0000256" key="6">
    <source>
        <dbReference type="SAM" id="MobiDB-lite"/>
    </source>
</evidence>
<dbReference type="GO" id="GO:0003924">
    <property type="term" value="F:GTPase activity"/>
    <property type="evidence" value="ECO:0007669"/>
    <property type="project" value="InterPro"/>
</dbReference>
<comment type="subcellular location">
    <subcellularLocation>
        <location evidence="1">Membrane</location>
    </subcellularLocation>
</comment>
<accession>A0A5C4MY14</accession>
<gene>
    <name evidence="8" type="ORF">FHG66_12500</name>
</gene>
<feature type="domain" description="Dynamin N-terminal" evidence="7">
    <location>
        <begin position="135"/>
        <end position="364"/>
    </location>
</feature>
<keyword evidence="2" id="KW-0547">Nucleotide-binding</keyword>
<dbReference type="Gene3D" id="3.40.50.300">
    <property type="entry name" value="P-loop containing nucleotide triphosphate hydrolases"/>
    <property type="match status" value="1"/>
</dbReference>
<name>A0A5C4MY14_9RHOB</name>
<comment type="caution">
    <text evidence="8">The sequence shown here is derived from an EMBL/GenBank/DDBJ whole genome shotgun (WGS) entry which is preliminary data.</text>
</comment>
<dbReference type="OrthoDB" id="7927795at2"/>
<dbReference type="Proteomes" id="UP000305887">
    <property type="component" value="Unassembled WGS sequence"/>
</dbReference>
<reference evidence="8 9" key="1">
    <citation type="submission" date="2019-06" db="EMBL/GenBank/DDBJ databases">
        <title>YIM 131921 draft genome.</title>
        <authorList>
            <person name="Jiang L."/>
        </authorList>
    </citation>
    <scope>NUCLEOTIDE SEQUENCE [LARGE SCALE GENOMIC DNA]</scope>
    <source>
        <strain evidence="8 9">YIM 131921</strain>
    </source>
</reference>
<dbReference type="Pfam" id="PF00350">
    <property type="entry name" value="Dynamin_N"/>
    <property type="match status" value="1"/>
</dbReference>
<evidence type="ECO:0000256" key="4">
    <source>
        <dbReference type="ARBA" id="ARBA00023134"/>
    </source>
</evidence>
<dbReference type="EMBL" id="VDFU01000014">
    <property type="protein sequence ID" value="TNC48981.1"/>
    <property type="molecule type" value="Genomic_DNA"/>
</dbReference>
<feature type="compositionally biased region" description="Basic and acidic residues" evidence="6">
    <location>
        <begin position="1"/>
        <end position="13"/>
    </location>
</feature>
<dbReference type="AlphaFoldDB" id="A0A5C4MY14"/>